<comment type="caution">
    <text evidence="1">The sequence shown here is derived from an EMBL/GenBank/DDBJ whole genome shotgun (WGS) entry which is preliminary data.</text>
</comment>
<sequence>MTRNESVVGHITLPTDIEEEELVTQKSGGRSRRWQQIKLKVSKHFHRVFNGILRLLPLLLANPTPMPPNNSCSRWKWFEGSLGPLDGTYIDVHVKAEDRARLKAKPHISSKIHVWKKTYNCINDMMGRSGFGWCQTTNTIDVKDDVFYNFAKKLRYKSFAYYAQWCEVFGKDRATGQRGFDPILSP</sequence>
<reference evidence="1" key="1">
    <citation type="submission" date="2020-06" db="EMBL/GenBank/DDBJ databases">
        <authorList>
            <person name="Li T."/>
            <person name="Hu X."/>
            <person name="Zhang T."/>
            <person name="Song X."/>
            <person name="Zhang H."/>
            <person name="Dai N."/>
            <person name="Sheng W."/>
            <person name="Hou X."/>
            <person name="Wei L."/>
        </authorList>
    </citation>
    <scope>NUCLEOTIDE SEQUENCE</scope>
    <source>
        <strain evidence="1">KEN8</strain>
        <tissue evidence="1">Leaf</tissue>
    </source>
</reference>
<evidence type="ECO:0000313" key="1">
    <source>
        <dbReference type="EMBL" id="KAL0346489.1"/>
    </source>
</evidence>
<dbReference type="AlphaFoldDB" id="A0AAW2NRS5"/>
<proteinExistence type="predicted"/>
<name>A0AAW2NRS5_9LAMI</name>
<gene>
    <name evidence="1" type="ORF">Scaly_1664900</name>
</gene>
<dbReference type="PANTHER" id="PTHR46250:SF15">
    <property type="entry name" value="OS01G0523800 PROTEIN"/>
    <property type="match status" value="1"/>
</dbReference>
<reference evidence="1" key="2">
    <citation type="journal article" date="2024" name="Plant">
        <title>Genomic evolution and insights into agronomic trait innovations of Sesamum species.</title>
        <authorList>
            <person name="Miao H."/>
            <person name="Wang L."/>
            <person name="Qu L."/>
            <person name="Liu H."/>
            <person name="Sun Y."/>
            <person name="Le M."/>
            <person name="Wang Q."/>
            <person name="Wei S."/>
            <person name="Zheng Y."/>
            <person name="Lin W."/>
            <person name="Duan Y."/>
            <person name="Cao H."/>
            <person name="Xiong S."/>
            <person name="Wang X."/>
            <person name="Wei L."/>
            <person name="Li C."/>
            <person name="Ma Q."/>
            <person name="Ju M."/>
            <person name="Zhao R."/>
            <person name="Li G."/>
            <person name="Mu C."/>
            <person name="Tian Q."/>
            <person name="Mei H."/>
            <person name="Zhang T."/>
            <person name="Gao T."/>
            <person name="Zhang H."/>
        </authorList>
    </citation>
    <scope>NUCLEOTIDE SEQUENCE</scope>
    <source>
        <strain evidence="1">KEN8</strain>
    </source>
</reference>
<accession>A0AAW2NRS5</accession>
<protein>
    <recommendedName>
        <fullName evidence="2">Myb/SANT-like domain-containing protein</fullName>
    </recommendedName>
</protein>
<organism evidence="1">
    <name type="scientific">Sesamum calycinum</name>
    <dbReference type="NCBI Taxonomy" id="2727403"/>
    <lineage>
        <taxon>Eukaryota</taxon>
        <taxon>Viridiplantae</taxon>
        <taxon>Streptophyta</taxon>
        <taxon>Embryophyta</taxon>
        <taxon>Tracheophyta</taxon>
        <taxon>Spermatophyta</taxon>
        <taxon>Magnoliopsida</taxon>
        <taxon>eudicotyledons</taxon>
        <taxon>Gunneridae</taxon>
        <taxon>Pentapetalae</taxon>
        <taxon>asterids</taxon>
        <taxon>lamiids</taxon>
        <taxon>Lamiales</taxon>
        <taxon>Pedaliaceae</taxon>
        <taxon>Sesamum</taxon>
    </lineage>
</organism>
<evidence type="ECO:0008006" key="2">
    <source>
        <dbReference type="Google" id="ProtNLM"/>
    </source>
</evidence>
<dbReference type="PANTHER" id="PTHR46250">
    <property type="entry name" value="MYB/SANT-LIKE DNA-BINDING DOMAIN PROTEIN-RELATED"/>
    <property type="match status" value="1"/>
</dbReference>
<dbReference type="EMBL" id="JACGWM010000010">
    <property type="protein sequence ID" value="KAL0346489.1"/>
    <property type="molecule type" value="Genomic_DNA"/>
</dbReference>